<dbReference type="SUPFAM" id="SSF53335">
    <property type="entry name" value="S-adenosyl-L-methionine-dependent methyltransferases"/>
    <property type="match status" value="1"/>
</dbReference>
<keyword evidence="4" id="KW-0808">Transferase</keyword>
<evidence type="ECO:0000256" key="5">
    <source>
        <dbReference type="ARBA" id="ARBA00022691"/>
    </source>
</evidence>
<reference evidence="7 8" key="1">
    <citation type="submission" date="2020-07" db="EMBL/GenBank/DDBJ databases">
        <title>Complete genome sequence of Mycolicibacterium litorale like strain isolated from cardiac implantable electronic device infection.</title>
        <authorList>
            <person name="Fukano H."/>
            <person name="Miyama H."/>
            <person name="Hoshino Y."/>
        </authorList>
    </citation>
    <scope>NUCLEOTIDE SEQUENCE [LARGE SCALE GENOMIC DNA]</scope>
    <source>
        <strain evidence="7 8">NIIDNTM18</strain>
    </source>
</reference>
<name>A0A6S6P521_9MYCO</name>
<protein>
    <submittedName>
        <fullName evidence="7">Precorrin-6Y-methylase</fullName>
    </submittedName>
</protein>
<evidence type="ECO:0000313" key="7">
    <source>
        <dbReference type="EMBL" id="BCI53156.1"/>
    </source>
</evidence>
<dbReference type="AlphaFoldDB" id="A0A6S6P521"/>
<dbReference type="UniPathway" id="UPA00148"/>
<dbReference type="NCBIfam" id="TIGR02469">
    <property type="entry name" value="CbiT"/>
    <property type="match status" value="1"/>
</dbReference>
<keyword evidence="5" id="KW-0949">S-adenosyl-L-methionine</keyword>
<dbReference type="InterPro" id="IPR035996">
    <property type="entry name" value="4pyrrol_Methylase_sf"/>
</dbReference>
<evidence type="ECO:0000256" key="3">
    <source>
        <dbReference type="ARBA" id="ARBA00022603"/>
    </source>
</evidence>
<dbReference type="InterPro" id="IPR000878">
    <property type="entry name" value="4pyrrol_Mease"/>
</dbReference>
<dbReference type="Pfam" id="PF00590">
    <property type="entry name" value="TP_methylase"/>
    <property type="match status" value="1"/>
</dbReference>
<feature type="domain" description="Tetrapyrrole methylase" evidence="6">
    <location>
        <begin position="5"/>
        <end position="187"/>
    </location>
</feature>
<dbReference type="GO" id="GO:0009236">
    <property type="term" value="P:cobalamin biosynthetic process"/>
    <property type="evidence" value="ECO:0007669"/>
    <property type="project" value="UniProtKB-UniPathway"/>
</dbReference>
<dbReference type="InterPro" id="IPR029063">
    <property type="entry name" value="SAM-dependent_MTases_sf"/>
</dbReference>
<dbReference type="GO" id="GO:0032259">
    <property type="term" value="P:methylation"/>
    <property type="evidence" value="ECO:0007669"/>
    <property type="project" value="UniProtKB-KW"/>
</dbReference>
<dbReference type="EMBL" id="AP023287">
    <property type="protein sequence ID" value="BCI53156.1"/>
    <property type="molecule type" value="Genomic_DNA"/>
</dbReference>
<evidence type="ECO:0000313" key="8">
    <source>
        <dbReference type="Proteomes" id="UP000515734"/>
    </source>
</evidence>
<dbReference type="PIRSF" id="PIRSF036428">
    <property type="entry name" value="CobL"/>
    <property type="match status" value="1"/>
</dbReference>
<keyword evidence="3 7" id="KW-0489">Methyltransferase</keyword>
<evidence type="ECO:0000256" key="2">
    <source>
        <dbReference type="ARBA" id="ARBA00022573"/>
    </source>
</evidence>
<dbReference type="CDD" id="cd02440">
    <property type="entry name" value="AdoMet_MTases"/>
    <property type="match status" value="1"/>
</dbReference>
<accession>A0A6S6P521</accession>
<evidence type="ECO:0000259" key="6">
    <source>
        <dbReference type="Pfam" id="PF00590"/>
    </source>
</evidence>
<dbReference type="NCBIfam" id="TIGR02467">
    <property type="entry name" value="CbiE"/>
    <property type="match status" value="1"/>
</dbReference>
<dbReference type="GO" id="GO:0008276">
    <property type="term" value="F:protein methyltransferase activity"/>
    <property type="evidence" value="ECO:0007669"/>
    <property type="project" value="InterPro"/>
</dbReference>
<evidence type="ECO:0000256" key="1">
    <source>
        <dbReference type="ARBA" id="ARBA00004953"/>
    </source>
</evidence>
<dbReference type="InterPro" id="IPR014777">
    <property type="entry name" value="4pyrrole_Mease_sub1"/>
</dbReference>
<dbReference type="SUPFAM" id="SSF53790">
    <property type="entry name" value="Tetrapyrrole methylase"/>
    <property type="match status" value="1"/>
</dbReference>
<keyword evidence="2" id="KW-0169">Cobalamin biosynthesis</keyword>
<dbReference type="InterPro" id="IPR012818">
    <property type="entry name" value="CbiE"/>
</dbReference>
<dbReference type="InterPro" id="IPR006365">
    <property type="entry name" value="Cbl_synth_CobL"/>
</dbReference>
<dbReference type="CDD" id="cd11644">
    <property type="entry name" value="Precorrin-6Y-MT"/>
    <property type="match status" value="1"/>
</dbReference>
<dbReference type="Gene3D" id="3.40.50.150">
    <property type="entry name" value="Vaccinia Virus protein VP39"/>
    <property type="match status" value="1"/>
</dbReference>
<comment type="pathway">
    <text evidence="1">Cofactor biosynthesis; adenosylcobalamin biosynthesis.</text>
</comment>
<gene>
    <name evidence="7" type="primary">cobL</name>
    <name evidence="7" type="ORF">NIIDNTM18_24340</name>
</gene>
<dbReference type="InterPro" id="IPR014008">
    <property type="entry name" value="Cbl_synth_MTase_CbiT"/>
</dbReference>
<dbReference type="Proteomes" id="UP000515734">
    <property type="component" value="Chromosome"/>
</dbReference>
<organism evidence="7 8">
    <name type="scientific">Mycolicibacterium litorale</name>
    <dbReference type="NCBI Taxonomy" id="758802"/>
    <lineage>
        <taxon>Bacteria</taxon>
        <taxon>Bacillati</taxon>
        <taxon>Actinomycetota</taxon>
        <taxon>Actinomycetes</taxon>
        <taxon>Mycobacteriales</taxon>
        <taxon>Mycobacteriaceae</taxon>
        <taxon>Mycolicibacterium</taxon>
    </lineage>
</organism>
<dbReference type="InterPro" id="IPR050714">
    <property type="entry name" value="Cobalamin_biosynth_MTase"/>
</dbReference>
<proteinExistence type="predicted"/>
<dbReference type="PANTHER" id="PTHR43182">
    <property type="entry name" value="COBALT-PRECORRIN-6B C(15)-METHYLTRANSFERASE (DECARBOXYLATING)"/>
    <property type="match status" value="1"/>
</dbReference>
<evidence type="ECO:0000256" key="4">
    <source>
        <dbReference type="ARBA" id="ARBA00022679"/>
    </source>
</evidence>
<dbReference type="PANTHER" id="PTHR43182:SF1">
    <property type="entry name" value="COBALT-PRECORRIN-7 C(5)-METHYLTRANSFERASE"/>
    <property type="match status" value="1"/>
</dbReference>
<dbReference type="Gene3D" id="3.40.1010.10">
    <property type="entry name" value="Cobalt-precorrin-4 Transmethylase, Domain 1"/>
    <property type="match status" value="1"/>
</dbReference>
<sequence>MMTDRVVVVGIGADGMAGLTPASAGELRRATTIYGSRRQLDLLDDTVRAERREWPSPLLPALQAIRDEPRGDVHIVASGDPMLHGIGGTALRLFGPDRVTVLPHVSSVTLACARLGWTVQDTEVVSLVTAAPHTAVRRGGRAVVLSRDQTSPATLAALLTDTGRGDSEFTVFEQLGGPKERRRGTTAGAWAADPPGDVDPLNVVAVRYLPDERQFQVLPDDAYGHDGQITKQSMRAVTLAALAPRPGERLWDVGAGSGSIAIEWCRSGPGCRAVAFERDAERRERIATNALAHGVDVDVRGAAPAAFGGAALDSGGVDGIPSPSAVFIGGGLTRPGLVDACLERLPSGGRLVANAVTVESEAVLAQHYSTMGGTLRRYQHYHGDPVGSFTGWRPAMPVTQWAVVKP</sequence>